<sequence>MLQRIIDNKYKARPLAFGTETCSIFPVASLPVADLAAH</sequence>
<reference evidence="1 2" key="1">
    <citation type="submission" date="2022-03" db="EMBL/GenBank/DDBJ databases">
        <authorList>
            <person name="Brunel B."/>
        </authorList>
    </citation>
    <scope>NUCLEOTIDE SEQUENCE [LARGE SCALE GENOMIC DNA]</scope>
    <source>
        <strain evidence="1">STM5069sample</strain>
    </source>
</reference>
<evidence type="ECO:0000313" key="2">
    <source>
        <dbReference type="Proteomes" id="UP001153050"/>
    </source>
</evidence>
<dbReference type="EMBL" id="CAKXZT010000190">
    <property type="protein sequence ID" value="CAH2409518.1"/>
    <property type="molecule type" value="Genomic_DNA"/>
</dbReference>
<proteinExistence type="predicted"/>
<comment type="caution">
    <text evidence="1">The sequence shown here is derived from an EMBL/GenBank/DDBJ whole genome shotgun (WGS) entry which is preliminary data.</text>
</comment>
<keyword evidence="2" id="KW-1185">Reference proteome</keyword>
<name>A0ABM9EJE3_9HYPH</name>
<organism evidence="1 2">
    <name type="scientific">Mesorhizobium escarrei</name>
    <dbReference type="NCBI Taxonomy" id="666018"/>
    <lineage>
        <taxon>Bacteria</taxon>
        <taxon>Pseudomonadati</taxon>
        <taxon>Pseudomonadota</taxon>
        <taxon>Alphaproteobacteria</taxon>
        <taxon>Hyphomicrobiales</taxon>
        <taxon>Phyllobacteriaceae</taxon>
        <taxon>Mesorhizobium</taxon>
    </lineage>
</organism>
<gene>
    <name evidence="1" type="ORF">MES5069_90024</name>
</gene>
<protein>
    <submittedName>
        <fullName evidence="1">Uncharacterized protein</fullName>
    </submittedName>
</protein>
<dbReference type="Proteomes" id="UP001153050">
    <property type="component" value="Unassembled WGS sequence"/>
</dbReference>
<accession>A0ABM9EJE3</accession>
<evidence type="ECO:0000313" key="1">
    <source>
        <dbReference type="EMBL" id="CAH2409518.1"/>
    </source>
</evidence>